<gene>
    <name evidence="2" type="ORF">F511_13844</name>
</gene>
<proteinExistence type="predicted"/>
<reference evidence="2 3" key="1">
    <citation type="journal article" date="2015" name="Proc. Natl. Acad. Sci. U.S.A.">
        <title>The resurrection genome of Boea hygrometrica: A blueprint for survival of dehydration.</title>
        <authorList>
            <person name="Xiao L."/>
            <person name="Yang G."/>
            <person name="Zhang L."/>
            <person name="Yang X."/>
            <person name="Zhao S."/>
            <person name="Ji Z."/>
            <person name="Zhou Q."/>
            <person name="Hu M."/>
            <person name="Wang Y."/>
            <person name="Chen M."/>
            <person name="Xu Y."/>
            <person name="Jin H."/>
            <person name="Xiao X."/>
            <person name="Hu G."/>
            <person name="Bao F."/>
            <person name="Hu Y."/>
            <person name="Wan P."/>
            <person name="Li L."/>
            <person name="Deng X."/>
            <person name="Kuang T."/>
            <person name="Xiang C."/>
            <person name="Zhu J.K."/>
            <person name="Oliver M.J."/>
            <person name="He Y."/>
        </authorList>
    </citation>
    <scope>NUCLEOTIDE SEQUENCE [LARGE SCALE GENOMIC DNA]</scope>
    <source>
        <strain evidence="3">cv. XS01</strain>
    </source>
</reference>
<dbReference type="EMBL" id="KQ988009">
    <property type="protein sequence ID" value="KZV56613.1"/>
    <property type="molecule type" value="Genomic_DNA"/>
</dbReference>
<feature type="compositionally biased region" description="Basic and acidic residues" evidence="1">
    <location>
        <begin position="89"/>
        <end position="111"/>
    </location>
</feature>
<dbReference type="Proteomes" id="UP000250235">
    <property type="component" value="Unassembled WGS sequence"/>
</dbReference>
<feature type="region of interest" description="Disordered" evidence="1">
    <location>
        <begin position="46"/>
        <end position="77"/>
    </location>
</feature>
<name>A0A2Z7DGB8_9LAMI</name>
<evidence type="ECO:0000313" key="3">
    <source>
        <dbReference type="Proteomes" id="UP000250235"/>
    </source>
</evidence>
<evidence type="ECO:0000256" key="1">
    <source>
        <dbReference type="SAM" id="MobiDB-lite"/>
    </source>
</evidence>
<keyword evidence="3" id="KW-1185">Reference proteome</keyword>
<sequence length="431" mass="48745">MICGEYQTINRGCVVTDQRIGVACQQRVCGNRSMDQSALPTMSKLGQSHDQQRNLGNLKTQTGNNTQAPEGHRGQTPVRRAAINRIRKETGKFAHDMQGIKDTTESREPKDLNNSSTTRSEQRKDNKFMTTGILSTWELPTHLQYTIPDANNKLHLLLLTHEMWELPTPLIVANKPNRENEVWELPAQPPRYTGTTRSSLNIASWYSQFNRTGMASKIGLDSNMRVCNATADIITQAQKIATMTQILLNGNTAQRPKKRKQQQPGATERNPTLIPTDYTREMSSHTSPSSRKRSKTLPKRSVSARGVQRYHSLPSRSCLLPEIEEDKVRYVHALELLSEREQEKSVAIICEICRSVLVRSGRYCVEICFRVSCVAHEVCPARVALLVSVFSSIVLAFRFHRGVQHHFSDQLSARLFQIPAFSFTVQISSRF</sequence>
<dbReference type="AlphaFoldDB" id="A0A2Z7DGB8"/>
<evidence type="ECO:0000313" key="2">
    <source>
        <dbReference type="EMBL" id="KZV56613.1"/>
    </source>
</evidence>
<feature type="compositionally biased region" description="Polar residues" evidence="1">
    <location>
        <begin position="46"/>
        <end position="68"/>
    </location>
</feature>
<feature type="region of interest" description="Disordered" evidence="1">
    <location>
        <begin position="249"/>
        <end position="307"/>
    </location>
</feature>
<feature type="region of interest" description="Disordered" evidence="1">
    <location>
        <begin position="89"/>
        <end position="126"/>
    </location>
</feature>
<accession>A0A2Z7DGB8</accession>
<organism evidence="2 3">
    <name type="scientific">Dorcoceras hygrometricum</name>
    <dbReference type="NCBI Taxonomy" id="472368"/>
    <lineage>
        <taxon>Eukaryota</taxon>
        <taxon>Viridiplantae</taxon>
        <taxon>Streptophyta</taxon>
        <taxon>Embryophyta</taxon>
        <taxon>Tracheophyta</taxon>
        <taxon>Spermatophyta</taxon>
        <taxon>Magnoliopsida</taxon>
        <taxon>eudicotyledons</taxon>
        <taxon>Gunneridae</taxon>
        <taxon>Pentapetalae</taxon>
        <taxon>asterids</taxon>
        <taxon>lamiids</taxon>
        <taxon>Lamiales</taxon>
        <taxon>Gesneriaceae</taxon>
        <taxon>Didymocarpoideae</taxon>
        <taxon>Trichosporeae</taxon>
        <taxon>Loxocarpinae</taxon>
        <taxon>Dorcoceras</taxon>
    </lineage>
</organism>
<protein>
    <submittedName>
        <fullName evidence="2">Uncharacterized protein</fullName>
    </submittedName>
</protein>